<dbReference type="Proteomes" id="UP000280696">
    <property type="component" value="Unassembled WGS sequence"/>
</dbReference>
<keyword evidence="2" id="KW-1185">Reference proteome</keyword>
<gene>
    <name evidence="1" type="ORF">D7V94_00980</name>
</gene>
<organism evidence="1 2">
    <name type="scientific">Parablautia intestinalis</name>
    <dbReference type="NCBI Taxonomy" id="2320100"/>
    <lineage>
        <taxon>Bacteria</taxon>
        <taxon>Bacillati</taxon>
        <taxon>Bacillota</taxon>
        <taxon>Clostridia</taxon>
        <taxon>Lachnospirales</taxon>
        <taxon>Lachnospiraceae</taxon>
        <taxon>Parablautia</taxon>
    </lineage>
</organism>
<dbReference type="EMBL" id="RAYQ01000001">
    <property type="protein sequence ID" value="RKI94182.1"/>
    <property type="molecule type" value="Genomic_DNA"/>
</dbReference>
<keyword evidence="1" id="KW-0808">Transferase</keyword>
<dbReference type="Gene3D" id="3.40.50.300">
    <property type="entry name" value="P-loop containing nucleotide triphosphate hydrolases"/>
    <property type="match status" value="1"/>
</dbReference>
<dbReference type="InterPro" id="IPR027417">
    <property type="entry name" value="P-loop_NTPase"/>
</dbReference>
<proteinExistence type="predicted"/>
<name>A0A3A9AS23_9FIRM</name>
<dbReference type="OrthoDB" id="9781180at2"/>
<dbReference type="SUPFAM" id="SSF52540">
    <property type="entry name" value="P-loop containing nucleoside triphosphate hydrolases"/>
    <property type="match status" value="1"/>
</dbReference>
<dbReference type="GO" id="GO:0016301">
    <property type="term" value="F:kinase activity"/>
    <property type="evidence" value="ECO:0007669"/>
    <property type="project" value="UniProtKB-KW"/>
</dbReference>
<sequence>MYNIITIERRYASGGNEIGKRLAQALGYKLYDHNILLEAAQRLDIPFFKIESLEESSSGNVLLNLSRTPLGGLSGNKDLPLADKLFLEEKRIIEEAAEEGNCVIVGRASGYILREKENSLRVFIYADHDKRVQRAIEREGIQKAEAENALKKNDKRRRNFYNSLTNQEWSDPKCYEMYLNAGKLGLDLCIRLLMEAAKG</sequence>
<evidence type="ECO:0000313" key="2">
    <source>
        <dbReference type="Proteomes" id="UP000280696"/>
    </source>
</evidence>
<protein>
    <submittedName>
        <fullName evidence="1">Cytidylate kinase-like family protein</fullName>
    </submittedName>
</protein>
<reference evidence="1 2" key="1">
    <citation type="submission" date="2018-09" db="EMBL/GenBank/DDBJ databases">
        <title>Murine metabolic-syndrome-specific gut microbial biobank.</title>
        <authorList>
            <person name="Liu C."/>
        </authorList>
    </citation>
    <scope>NUCLEOTIDE SEQUENCE [LARGE SCALE GENOMIC DNA]</scope>
    <source>
        <strain evidence="1 2">0.1xD8-82</strain>
    </source>
</reference>
<keyword evidence="1" id="KW-0418">Kinase</keyword>
<dbReference type="Pfam" id="PF13189">
    <property type="entry name" value="Cytidylate_kin2"/>
    <property type="match status" value="1"/>
</dbReference>
<evidence type="ECO:0000313" key="1">
    <source>
        <dbReference type="EMBL" id="RKI94182.1"/>
    </source>
</evidence>
<dbReference type="AlphaFoldDB" id="A0A3A9AS23"/>
<dbReference type="RefSeq" id="WP_120465935.1">
    <property type="nucleotide sequence ID" value="NZ_CATAJS010000052.1"/>
</dbReference>
<comment type="caution">
    <text evidence="1">The sequence shown here is derived from an EMBL/GenBank/DDBJ whole genome shotgun (WGS) entry which is preliminary data.</text>
</comment>
<accession>A0A3A9AS23</accession>